<dbReference type="EMBL" id="JAMSHJ010000002">
    <property type="protein sequence ID" value="KAI5435640.1"/>
    <property type="molecule type" value="Genomic_DNA"/>
</dbReference>
<dbReference type="Pfam" id="PF07714">
    <property type="entry name" value="PK_Tyr_Ser-Thr"/>
    <property type="match status" value="1"/>
</dbReference>
<dbReference type="PROSITE" id="PS50011">
    <property type="entry name" value="PROTEIN_KINASE_DOM"/>
    <property type="match status" value="1"/>
</dbReference>
<comment type="caution">
    <text evidence="4">The sequence shown here is derived from an EMBL/GenBank/DDBJ whole genome shotgun (WGS) entry which is preliminary data.</text>
</comment>
<keyword evidence="2" id="KW-0067">ATP-binding</keyword>
<dbReference type="Gramene" id="Psat02G0216300-T1">
    <property type="protein sequence ID" value="KAI5435640.1"/>
    <property type="gene ID" value="KIW84_022163"/>
</dbReference>
<evidence type="ECO:0000313" key="5">
    <source>
        <dbReference type="Proteomes" id="UP001058974"/>
    </source>
</evidence>
<dbReference type="AlphaFoldDB" id="A0A9D4YDP7"/>
<gene>
    <name evidence="4" type="ORF">KIW84_022163</name>
</gene>
<evidence type="ECO:0000313" key="4">
    <source>
        <dbReference type="EMBL" id="KAI5435640.1"/>
    </source>
</evidence>
<evidence type="ECO:0000256" key="1">
    <source>
        <dbReference type="ARBA" id="ARBA00022741"/>
    </source>
</evidence>
<feature type="domain" description="Protein kinase" evidence="3">
    <location>
        <begin position="1"/>
        <end position="144"/>
    </location>
</feature>
<dbReference type="Proteomes" id="UP001058974">
    <property type="component" value="Chromosome 2"/>
</dbReference>
<dbReference type="InterPro" id="IPR001245">
    <property type="entry name" value="Ser-Thr/Tyr_kinase_cat_dom"/>
</dbReference>
<dbReference type="GO" id="GO:0004672">
    <property type="term" value="F:protein kinase activity"/>
    <property type="evidence" value="ECO:0007669"/>
    <property type="project" value="InterPro"/>
</dbReference>
<dbReference type="Gene3D" id="1.10.510.10">
    <property type="entry name" value="Transferase(Phosphotransferase) domain 1"/>
    <property type="match status" value="1"/>
</dbReference>
<evidence type="ECO:0000259" key="3">
    <source>
        <dbReference type="PROSITE" id="PS50011"/>
    </source>
</evidence>
<dbReference type="InterPro" id="IPR011009">
    <property type="entry name" value="Kinase-like_dom_sf"/>
</dbReference>
<dbReference type="GO" id="GO:0005524">
    <property type="term" value="F:ATP binding"/>
    <property type="evidence" value="ECO:0007669"/>
    <property type="project" value="UniProtKB-KW"/>
</dbReference>
<evidence type="ECO:0000256" key="2">
    <source>
        <dbReference type="ARBA" id="ARBA00022840"/>
    </source>
</evidence>
<keyword evidence="5" id="KW-1185">Reference proteome</keyword>
<dbReference type="InterPro" id="IPR000719">
    <property type="entry name" value="Prot_kinase_dom"/>
</dbReference>
<dbReference type="SUPFAM" id="SSF56112">
    <property type="entry name" value="Protein kinase-like (PK-like)"/>
    <property type="match status" value="1"/>
</dbReference>
<protein>
    <recommendedName>
        <fullName evidence="3">Protein kinase domain-containing protein</fullName>
    </recommendedName>
</protein>
<name>A0A9D4YDP7_PEA</name>
<proteinExistence type="predicted"/>
<accession>A0A9D4YDP7</accession>
<keyword evidence="1" id="KW-0547">Nucleotide-binding</keyword>
<dbReference type="PANTHER" id="PTHR46008">
    <property type="entry name" value="LEAF RUST 10 DISEASE-RESISTANCE LOCUS RECEPTOR-LIKE PROTEIN KINASE-LIKE 1.4"/>
    <property type="match status" value="1"/>
</dbReference>
<organism evidence="4 5">
    <name type="scientific">Pisum sativum</name>
    <name type="common">Garden pea</name>
    <name type="synonym">Lathyrus oleraceus</name>
    <dbReference type="NCBI Taxonomy" id="3888"/>
    <lineage>
        <taxon>Eukaryota</taxon>
        <taxon>Viridiplantae</taxon>
        <taxon>Streptophyta</taxon>
        <taxon>Embryophyta</taxon>
        <taxon>Tracheophyta</taxon>
        <taxon>Spermatophyta</taxon>
        <taxon>Magnoliopsida</taxon>
        <taxon>eudicotyledons</taxon>
        <taxon>Gunneridae</taxon>
        <taxon>Pentapetalae</taxon>
        <taxon>rosids</taxon>
        <taxon>fabids</taxon>
        <taxon>Fabales</taxon>
        <taxon>Fabaceae</taxon>
        <taxon>Papilionoideae</taxon>
        <taxon>50 kb inversion clade</taxon>
        <taxon>NPAAA clade</taxon>
        <taxon>Hologalegina</taxon>
        <taxon>IRL clade</taxon>
        <taxon>Fabeae</taxon>
        <taxon>Lathyrus</taxon>
    </lineage>
</organism>
<sequence>MNILFDGNLNAKVGYFGISRTGPRVHETHVSTDVKGTFGYLDPEYFMREKLTVKYYVYSFGVVLIEILCARPVIDPSLPSDTFNLKDWAINYIQKGLYIADCGADSPSMKDVLWNLECCLQFQEAALHGSTTEDNSESIVELAT</sequence>
<reference evidence="4 5" key="1">
    <citation type="journal article" date="2022" name="Nat. Genet.">
        <title>Improved pea reference genome and pan-genome highlight genomic features and evolutionary characteristics.</title>
        <authorList>
            <person name="Yang T."/>
            <person name="Liu R."/>
            <person name="Luo Y."/>
            <person name="Hu S."/>
            <person name="Wang D."/>
            <person name="Wang C."/>
            <person name="Pandey M.K."/>
            <person name="Ge S."/>
            <person name="Xu Q."/>
            <person name="Li N."/>
            <person name="Li G."/>
            <person name="Huang Y."/>
            <person name="Saxena R.K."/>
            <person name="Ji Y."/>
            <person name="Li M."/>
            <person name="Yan X."/>
            <person name="He Y."/>
            <person name="Liu Y."/>
            <person name="Wang X."/>
            <person name="Xiang C."/>
            <person name="Varshney R.K."/>
            <person name="Ding H."/>
            <person name="Gao S."/>
            <person name="Zong X."/>
        </authorList>
    </citation>
    <scope>NUCLEOTIDE SEQUENCE [LARGE SCALE GENOMIC DNA]</scope>
    <source>
        <strain evidence="4 5">cv. Zhongwan 6</strain>
    </source>
</reference>
<dbReference type="PANTHER" id="PTHR46008:SF48">
    <property type="entry name" value="PROTEIN KINASE DOMAIN-CONTAINING PROTEIN"/>
    <property type="match status" value="1"/>
</dbReference>